<dbReference type="InterPro" id="IPR038883">
    <property type="entry name" value="AN11006-like"/>
</dbReference>
<proteinExistence type="predicted"/>
<name>A0A6A5VV34_9PLEO</name>
<evidence type="ECO:0000313" key="2">
    <source>
        <dbReference type="Proteomes" id="UP000800036"/>
    </source>
</evidence>
<keyword evidence="2" id="KW-1185">Reference proteome</keyword>
<dbReference type="AlphaFoldDB" id="A0A6A5VV34"/>
<organism evidence="1 2">
    <name type="scientific">Bimuria novae-zelandiae CBS 107.79</name>
    <dbReference type="NCBI Taxonomy" id="1447943"/>
    <lineage>
        <taxon>Eukaryota</taxon>
        <taxon>Fungi</taxon>
        <taxon>Dikarya</taxon>
        <taxon>Ascomycota</taxon>
        <taxon>Pezizomycotina</taxon>
        <taxon>Dothideomycetes</taxon>
        <taxon>Pleosporomycetidae</taxon>
        <taxon>Pleosporales</taxon>
        <taxon>Massarineae</taxon>
        <taxon>Didymosphaeriaceae</taxon>
        <taxon>Bimuria</taxon>
    </lineage>
</organism>
<evidence type="ECO:0000313" key="1">
    <source>
        <dbReference type="EMBL" id="KAF1979592.1"/>
    </source>
</evidence>
<dbReference type="PANTHER" id="PTHR42085">
    <property type="entry name" value="F-BOX DOMAIN-CONTAINING PROTEIN"/>
    <property type="match status" value="1"/>
</dbReference>
<dbReference type="OrthoDB" id="3715222at2759"/>
<reference evidence="1" key="1">
    <citation type="journal article" date="2020" name="Stud. Mycol.">
        <title>101 Dothideomycetes genomes: a test case for predicting lifestyles and emergence of pathogens.</title>
        <authorList>
            <person name="Haridas S."/>
            <person name="Albert R."/>
            <person name="Binder M."/>
            <person name="Bloem J."/>
            <person name="Labutti K."/>
            <person name="Salamov A."/>
            <person name="Andreopoulos B."/>
            <person name="Baker S."/>
            <person name="Barry K."/>
            <person name="Bills G."/>
            <person name="Bluhm B."/>
            <person name="Cannon C."/>
            <person name="Castanera R."/>
            <person name="Culley D."/>
            <person name="Daum C."/>
            <person name="Ezra D."/>
            <person name="Gonzalez J."/>
            <person name="Henrissat B."/>
            <person name="Kuo A."/>
            <person name="Liang C."/>
            <person name="Lipzen A."/>
            <person name="Lutzoni F."/>
            <person name="Magnuson J."/>
            <person name="Mondo S."/>
            <person name="Nolan M."/>
            <person name="Ohm R."/>
            <person name="Pangilinan J."/>
            <person name="Park H.-J."/>
            <person name="Ramirez L."/>
            <person name="Alfaro M."/>
            <person name="Sun H."/>
            <person name="Tritt A."/>
            <person name="Yoshinaga Y."/>
            <person name="Zwiers L.-H."/>
            <person name="Turgeon B."/>
            <person name="Goodwin S."/>
            <person name="Spatafora J."/>
            <person name="Crous P."/>
            <person name="Grigoriev I."/>
        </authorList>
    </citation>
    <scope>NUCLEOTIDE SEQUENCE</scope>
    <source>
        <strain evidence="1">CBS 107.79</strain>
    </source>
</reference>
<dbReference type="Proteomes" id="UP000800036">
    <property type="component" value="Unassembled WGS sequence"/>
</dbReference>
<gene>
    <name evidence="1" type="ORF">BU23DRAFT_548804</name>
</gene>
<accession>A0A6A5VV34</accession>
<dbReference type="EMBL" id="ML976657">
    <property type="protein sequence ID" value="KAF1979592.1"/>
    <property type="molecule type" value="Genomic_DNA"/>
</dbReference>
<protein>
    <submittedName>
        <fullName evidence="1">Uncharacterized protein</fullName>
    </submittedName>
</protein>
<dbReference type="PANTHER" id="PTHR42085:SF1">
    <property type="entry name" value="F-BOX DOMAIN-CONTAINING PROTEIN"/>
    <property type="match status" value="1"/>
</dbReference>
<sequence>MAVLSTPHPPQCCFFKLAPELRDSIYEYALTECKPLLCTAGDATGSPRLLIQYRFGNTEAKREANQLRYVCRQLRYETQTLSLRYNEIHFHGIENFENFLLSSIPNLQKRFRNIIIFDDHESLKRSYTITQLIHRSMSPVLYGFCSRNSKACVVIRHSRRFTEGAWLNIFCKLRETLREDMGDGLESIFDFETAELIRDGALSLRRKLYRRYQRPFLNNLRIVPTADYPKTSGHWNAAQLAEAKRLFEEGC</sequence>